<dbReference type="GO" id="GO:0004672">
    <property type="term" value="F:protein kinase activity"/>
    <property type="evidence" value="ECO:0007669"/>
    <property type="project" value="InterPro"/>
</dbReference>
<evidence type="ECO:0000313" key="3">
    <source>
        <dbReference type="Proteomes" id="UP000811619"/>
    </source>
</evidence>
<dbReference type="InterPro" id="IPR011009">
    <property type="entry name" value="Kinase-like_dom_sf"/>
</dbReference>
<protein>
    <recommendedName>
        <fullName evidence="1">Protein kinase domain-containing protein</fullName>
    </recommendedName>
</protein>
<dbReference type="PROSITE" id="PS50011">
    <property type="entry name" value="PROTEIN_KINASE_DOM"/>
    <property type="match status" value="1"/>
</dbReference>
<keyword evidence="3" id="KW-1185">Reference proteome</keyword>
<proteinExistence type="predicted"/>
<dbReference type="Proteomes" id="UP000811619">
    <property type="component" value="Unassembled WGS sequence"/>
</dbReference>
<reference evidence="2" key="1">
    <citation type="journal article" date="2020" name="bioRxiv">
        <title>Whole genome comparisons of ergot fungi reveals the divergence and evolution of species within the genus Claviceps are the result of varying mechanisms driving genome evolution and host range expansion.</title>
        <authorList>
            <person name="Wyka S.A."/>
            <person name="Mondo S.J."/>
            <person name="Liu M."/>
            <person name="Dettman J."/>
            <person name="Nalam V."/>
            <person name="Broders K.D."/>
        </authorList>
    </citation>
    <scope>NUCLEOTIDE SEQUENCE</scope>
    <source>
        <strain evidence="2">CCC 489</strain>
    </source>
</reference>
<comment type="caution">
    <text evidence="2">The sequence shown here is derived from an EMBL/GenBank/DDBJ whole genome shotgun (WGS) entry which is preliminary data.</text>
</comment>
<organism evidence="2 3">
    <name type="scientific">Claviceps africana</name>
    <dbReference type="NCBI Taxonomy" id="83212"/>
    <lineage>
        <taxon>Eukaryota</taxon>
        <taxon>Fungi</taxon>
        <taxon>Dikarya</taxon>
        <taxon>Ascomycota</taxon>
        <taxon>Pezizomycotina</taxon>
        <taxon>Sordariomycetes</taxon>
        <taxon>Hypocreomycetidae</taxon>
        <taxon>Hypocreales</taxon>
        <taxon>Clavicipitaceae</taxon>
        <taxon>Claviceps</taxon>
    </lineage>
</organism>
<name>A0A8K0J8D0_9HYPO</name>
<dbReference type="Pfam" id="PF00069">
    <property type="entry name" value="Pkinase"/>
    <property type="match status" value="1"/>
</dbReference>
<gene>
    <name evidence="2" type="ORF">E4U42_002668</name>
</gene>
<dbReference type="SUPFAM" id="SSF56112">
    <property type="entry name" value="Protein kinase-like (PK-like)"/>
    <property type="match status" value="1"/>
</dbReference>
<dbReference type="OrthoDB" id="1668230at2759"/>
<dbReference type="AlphaFoldDB" id="A0A8K0J8D0"/>
<sequence length="287" mass="32714">MSHIVYRHVVIQMYCPPGVHRVLGKGSSAFVGYVDDATVLKYPLDMGADSFHLEHEKRLLDIVGRHEGIIAHKGLTDQGLYLERACNGSLLDFMGQVEPSSLSVQQRIAWCRQIIEAVEYVHSKRVFHCDINPKNILLDERLRIKLCDFQGSYRDEEGKVILRALAGAPDRYCLREFEGEATVQTELFAFGSTIHFIMTGEEIFPEICPLDDNYPEEILLRFESGVFPQDVHACTEIAQKCWNQQYSSAHEVWEDIVAVERLHTPSFRNNVDKGKSMGVARWTCVIL</sequence>
<accession>A0A8K0J8D0</accession>
<evidence type="ECO:0000313" key="2">
    <source>
        <dbReference type="EMBL" id="KAG5927049.1"/>
    </source>
</evidence>
<dbReference type="InterPro" id="IPR000719">
    <property type="entry name" value="Prot_kinase_dom"/>
</dbReference>
<dbReference type="Gene3D" id="1.10.510.10">
    <property type="entry name" value="Transferase(Phosphotransferase) domain 1"/>
    <property type="match status" value="1"/>
</dbReference>
<dbReference type="EMBL" id="SRPY01000213">
    <property type="protein sequence ID" value="KAG5927049.1"/>
    <property type="molecule type" value="Genomic_DNA"/>
</dbReference>
<dbReference type="PANTHER" id="PTHR47975:SF70">
    <property type="entry name" value="PROTEIN KINASE DOMAIN-CONTAINING PROTEIN"/>
    <property type="match status" value="1"/>
</dbReference>
<dbReference type="GO" id="GO:0005524">
    <property type="term" value="F:ATP binding"/>
    <property type="evidence" value="ECO:0007669"/>
    <property type="project" value="InterPro"/>
</dbReference>
<feature type="domain" description="Protein kinase" evidence="1">
    <location>
        <begin position="17"/>
        <end position="287"/>
    </location>
</feature>
<evidence type="ECO:0000259" key="1">
    <source>
        <dbReference type="PROSITE" id="PS50011"/>
    </source>
</evidence>
<dbReference type="PANTHER" id="PTHR47975">
    <property type="entry name" value="S-LOCUS LECTIN KINASE FAMILY PROTEIN"/>
    <property type="match status" value="1"/>
</dbReference>